<reference evidence="8 9" key="1">
    <citation type="submission" date="2015-10" db="EMBL/GenBank/DDBJ databases">
        <title>Full genome of DAOMC 229536 Phialocephala scopiformis, a fungal endophyte of spruce producing the potent anti-insectan compound rugulosin.</title>
        <authorList>
            <consortium name="DOE Joint Genome Institute"/>
            <person name="Walker A.K."/>
            <person name="Frasz S.L."/>
            <person name="Seifert K.A."/>
            <person name="Miller J.D."/>
            <person name="Mondo S.J."/>
            <person name="Labutti K."/>
            <person name="Lipzen A."/>
            <person name="Dockter R."/>
            <person name="Kennedy M."/>
            <person name="Grigoriev I.V."/>
            <person name="Spatafora J.W."/>
        </authorList>
    </citation>
    <scope>NUCLEOTIDE SEQUENCE [LARGE SCALE GENOMIC DNA]</scope>
    <source>
        <strain evidence="8 9">CBS 120377</strain>
    </source>
</reference>
<dbReference type="InterPro" id="IPR052337">
    <property type="entry name" value="SAT4-like"/>
</dbReference>
<name>A0A194XH61_MOLSC</name>
<keyword evidence="2 6" id="KW-0812">Transmembrane</keyword>
<comment type="subcellular location">
    <subcellularLocation>
        <location evidence="1">Membrane</location>
        <topology evidence="1">Multi-pass membrane protein</topology>
    </subcellularLocation>
</comment>
<feature type="transmembrane region" description="Helical" evidence="6">
    <location>
        <begin position="20"/>
        <end position="38"/>
    </location>
</feature>
<dbReference type="Pfam" id="PF20684">
    <property type="entry name" value="Fung_rhodopsin"/>
    <property type="match status" value="1"/>
</dbReference>
<feature type="transmembrane region" description="Helical" evidence="6">
    <location>
        <begin position="210"/>
        <end position="232"/>
    </location>
</feature>
<feature type="transmembrane region" description="Helical" evidence="6">
    <location>
        <begin position="252"/>
        <end position="271"/>
    </location>
</feature>
<dbReference type="RefSeq" id="XP_018073900.1">
    <property type="nucleotide sequence ID" value="XM_018222384.1"/>
</dbReference>
<feature type="transmembrane region" description="Helical" evidence="6">
    <location>
        <begin position="50"/>
        <end position="72"/>
    </location>
</feature>
<dbReference type="InParanoid" id="A0A194XH61"/>
<dbReference type="PANTHER" id="PTHR33048:SF47">
    <property type="entry name" value="INTEGRAL MEMBRANE PROTEIN-RELATED"/>
    <property type="match status" value="1"/>
</dbReference>
<evidence type="ECO:0000256" key="5">
    <source>
        <dbReference type="ARBA" id="ARBA00038359"/>
    </source>
</evidence>
<keyword evidence="9" id="KW-1185">Reference proteome</keyword>
<protein>
    <recommendedName>
        <fullName evidence="7">Rhodopsin domain-containing protein</fullName>
    </recommendedName>
</protein>
<keyword evidence="3 6" id="KW-1133">Transmembrane helix</keyword>
<evidence type="ECO:0000256" key="4">
    <source>
        <dbReference type="ARBA" id="ARBA00023136"/>
    </source>
</evidence>
<dbReference type="PANTHER" id="PTHR33048">
    <property type="entry name" value="PTH11-LIKE INTEGRAL MEMBRANE PROTEIN (AFU_ORTHOLOGUE AFUA_5G11245)"/>
    <property type="match status" value="1"/>
</dbReference>
<organism evidence="8 9">
    <name type="scientific">Mollisia scopiformis</name>
    <name type="common">Conifer needle endophyte fungus</name>
    <name type="synonym">Phialocephala scopiformis</name>
    <dbReference type="NCBI Taxonomy" id="149040"/>
    <lineage>
        <taxon>Eukaryota</taxon>
        <taxon>Fungi</taxon>
        <taxon>Dikarya</taxon>
        <taxon>Ascomycota</taxon>
        <taxon>Pezizomycotina</taxon>
        <taxon>Leotiomycetes</taxon>
        <taxon>Helotiales</taxon>
        <taxon>Mollisiaceae</taxon>
        <taxon>Mollisia</taxon>
    </lineage>
</organism>
<dbReference type="InterPro" id="IPR049326">
    <property type="entry name" value="Rhodopsin_dom_fungi"/>
</dbReference>
<dbReference type="KEGG" id="psco:LY89DRAFT_780467"/>
<evidence type="ECO:0000256" key="1">
    <source>
        <dbReference type="ARBA" id="ARBA00004141"/>
    </source>
</evidence>
<comment type="similarity">
    <text evidence="5">Belongs to the SAT4 family.</text>
</comment>
<evidence type="ECO:0000256" key="6">
    <source>
        <dbReference type="SAM" id="Phobius"/>
    </source>
</evidence>
<dbReference type="OrthoDB" id="5401779at2759"/>
<evidence type="ECO:0000256" key="2">
    <source>
        <dbReference type="ARBA" id="ARBA00022692"/>
    </source>
</evidence>
<dbReference type="GeneID" id="28832110"/>
<dbReference type="Proteomes" id="UP000070700">
    <property type="component" value="Unassembled WGS sequence"/>
</dbReference>
<evidence type="ECO:0000259" key="7">
    <source>
        <dbReference type="Pfam" id="PF20684"/>
    </source>
</evidence>
<dbReference type="AlphaFoldDB" id="A0A194XH61"/>
<feature type="domain" description="Rhodopsin" evidence="7">
    <location>
        <begin position="36"/>
        <end position="276"/>
    </location>
</feature>
<dbReference type="GO" id="GO:0016020">
    <property type="term" value="C:membrane"/>
    <property type="evidence" value="ECO:0007669"/>
    <property type="project" value="UniProtKB-SubCell"/>
</dbReference>
<evidence type="ECO:0000256" key="3">
    <source>
        <dbReference type="ARBA" id="ARBA00022989"/>
    </source>
</evidence>
<dbReference type="EMBL" id="KQ947411">
    <property type="protein sequence ID" value="KUJ19545.1"/>
    <property type="molecule type" value="Genomic_DNA"/>
</dbReference>
<evidence type="ECO:0000313" key="8">
    <source>
        <dbReference type="EMBL" id="KUJ19545.1"/>
    </source>
</evidence>
<feature type="transmembrane region" description="Helical" evidence="6">
    <location>
        <begin position="129"/>
        <end position="156"/>
    </location>
</feature>
<sequence>MSSFPAGYSTEDRSHRLLNVAITLMVLETLFISLYFVSRIRSKTANGWDTYLLPPSFLFCMGDLIIALLYVTKGGFGRHIYTLHPSTIMWALKLQVALGYINPVAITLPKLAILGLYLRIFTIKAYRYLAYGIAAVLIANWIATLVSVSLICRPFAYQWDKSIPGGTCLQYQWMYTWFSIPNLVTDVAILVLPLPIIWNLQMSLNKKIGITITLITGSFGIVTAALRFWQFIVLNNNAATSQDLTWYGVDLIIWQMVEPGVYLIAACLPSLRPLFKPVFKDFSFHSLRSRILGYVTSNPSSNDSKDMYLADRSIGGTVVNGGSFQKLHDPLHPPSLSDGNDQKGMVACYREDDGLDSGGHNDADLELGVSTPGIRVEKKYILSSAPRN</sequence>
<accession>A0A194XH61</accession>
<evidence type="ECO:0000313" key="9">
    <source>
        <dbReference type="Proteomes" id="UP000070700"/>
    </source>
</evidence>
<proteinExistence type="inferred from homology"/>
<feature type="transmembrane region" description="Helical" evidence="6">
    <location>
        <begin position="92"/>
        <end position="117"/>
    </location>
</feature>
<feature type="transmembrane region" description="Helical" evidence="6">
    <location>
        <begin position="176"/>
        <end position="198"/>
    </location>
</feature>
<keyword evidence="4 6" id="KW-0472">Membrane</keyword>
<gene>
    <name evidence="8" type="ORF">LY89DRAFT_780467</name>
</gene>